<name>A0ABP9ZCM4_9FUNG</name>
<organism evidence="1 2">
    <name type="scientific">Mucor flavus</name>
    <dbReference type="NCBI Taxonomy" id="439312"/>
    <lineage>
        <taxon>Eukaryota</taxon>
        <taxon>Fungi</taxon>
        <taxon>Fungi incertae sedis</taxon>
        <taxon>Mucoromycota</taxon>
        <taxon>Mucoromycotina</taxon>
        <taxon>Mucoromycetes</taxon>
        <taxon>Mucorales</taxon>
        <taxon>Mucorineae</taxon>
        <taxon>Mucoraceae</taxon>
        <taxon>Mucor</taxon>
    </lineage>
</organism>
<dbReference type="EMBL" id="BAABUK010000036">
    <property type="protein sequence ID" value="GAA5816885.1"/>
    <property type="molecule type" value="Genomic_DNA"/>
</dbReference>
<proteinExistence type="predicted"/>
<dbReference type="Proteomes" id="UP001473302">
    <property type="component" value="Unassembled WGS sequence"/>
</dbReference>
<evidence type="ECO:0000313" key="1">
    <source>
        <dbReference type="EMBL" id="GAA5816885.1"/>
    </source>
</evidence>
<comment type="caution">
    <text evidence="1">The sequence shown here is derived from an EMBL/GenBank/DDBJ whole genome shotgun (WGS) entry which is preliminary data.</text>
</comment>
<reference evidence="1 2" key="1">
    <citation type="submission" date="2024-04" db="EMBL/GenBank/DDBJ databases">
        <title>genome sequences of Mucor flavus KT1a and Helicostylum pulchrum KT1b strains isolated from the surface of a dry-aged beef.</title>
        <authorList>
            <person name="Toyotome T."/>
            <person name="Hosono M."/>
            <person name="Torimaru M."/>
            <person name="Fukuda K."/>
            <person name="Mikami N."/>
        </authorList>
    </citation>
    <scope>NUCLEOTIDE SEQUENCE [LARGE SCALE GENOMIC DNA]</scope>
    <source>
        <strain evidence="1 2">KT1a</strain>
    </source>
</reference>
<keyword evidence="2" id="KW-1185">Reference proteome</keyword>
<sequence>MTSVFLNISHKIPINVCLSMSDDISSVASGSFSPAPVARTETYVSRAPTTIVPKLCLFQWEGQVFDRTSGHQVFADLKACIQHFEDIMNSHCLDLDNNYLRLLPPLLSPTARIWYDDFLTNYRTAHAASPSWNDFTTGFTARYGLNVHEERARCARELTKI</sequence>
<accession>A0ABP9ZCM4</accession>
<protein>
    <submittedName>
        <fullName evidence="1">Uncharacterized protein</fullName>
    </submittedName>
</protein>
<evidence type="ECO:0000313" key="2">
    <source>
        <dbReference type="Proteomes" id="UP001473302"/>
    </source>
</evidence>
<gene>
    <name evidence="1" type="ORF">MFLAVUS_010419</name>
</gene>